<name>A0A1W1V3D0_PEPAS</name>
<dbReference type="CDD" id="cd04301">
    <property type="entry name" value="NAT_SF"/>
    <property type="match status" value="1"/>
</dbReference>
<dbReference type="STRING" id="573058.SAMN00017477_1271"/>
<feature type="domain" description="N-acetyltransferase" evidence="1">
    <location>
        <begin position="7"/>
        <end position="164"/>
    </location>
</feature>
<evidence type="ECO:0000313" key="2">
    <source>
        <dbReference type="EMBL" id="SMB87859.1"/>
    </source>
</evidence>
<dbReference type="InterPro" id="IPR016181">
    <property type="entry name" value="Acyl_CoA_acyltransferase"/>
</dbReference>
<dbReference type="PANTHER" id="PTHR43415:SF3">
    <property type="entry name" value="GNAT-FAMILY ACETYLTRANSFERASE"/>
    <property type="match status" value="1"/>
</dbReference>
<reference evidence="3" key="1">
    <citation type="submission" date="2017-04" db="EMBL/GenBank/DDBJ databases">
        <authorList>
            <person name="Varghese N."/>
            <person name="Submissions S."/>
        </authorList>
    </citation>
    <scope>NUCLEOTIDE SEQUENCE [LARGE SCALE GENOMIC DNA]</scope>
    <source>
        <strain evidence="3">DSM 20463</strain>
    </source>
</reference>
<dbReference type="Gene3D" id="3.40.630.30">
    <property type="match status" value="1"/>
</dbReference>
<dbReference type="Pfam" id="PF13302">
    <property type="entry name" value="Acetyltransf_3"/>
    <property type="match status" value="1"/>
</dbReference>
<dbReference type="RefSeq" id="WP_084230830.1">
    <property type="nucleotide sequence ID" value="NZ_FWWR01000009.1"/>
</dbReference>
<organism evidence="2 3">
    <name type="scientific">Peptoniphilus asaccharolyticus DSM 20463</name>
    <dbReference type="NCBI Taxonomy" id="573058"/>
    <lineage>
        <taxon>Bacteria</taxon>
        <taxon>Bacillati</taxon>
        <taxon>Bacillota</taxon>
        <taxon>Tissierellia</taxon>
        <taxon>Tissierellales</taxon>
        <taxon>Peptoniphilaceae</taxon>
        <taxon>Peptoniphilus</taxon>
    </lineage>
</organism>
<evidence type="ECO:0000313" key="3">
    <source>
        <dbReference type="Proteomes" id="UP000192368"/>
    </source>
</evidence>
<dbReference type="OrthoDB" id="9795206at2"/>
<proteinExistence type="predicted"/>
<dbReference type="PROSITE" id="PS51186">
    <property type="entry name" value="GNAT"/>
    <property type="match status" value="1"/>
</dbReference>
<gene>
    <name evidence="2" type="ORF">SAMN00017477_1271</name>
</gene>
<dbReference type="InterPro" id="IPR000182">
    <property type="entry name" value="GNAT_dom"/>
</dbReference>
<keyword evidence="3" id="KW-1185">Reference proteome</keyword>
<dbReference type="Proteomes" id="UP000192368">
    <property type="component" value="Unassembled WGS sequence"/>
</dbReference>
<dbReference type="PANTHER" id="PTHR43415">
    <property type="entry name" value="SPERMIDINE N(1)-ACETYLTRANSFERASE"/>
    <property type="match status" value="1"/>
</dbReference>
<dbReference type="AlphaFoldDB" id="A0A1W1V3D0"/>
<keyword evidence="2" id="KW-0808">Transferase</keyword>
<dbReference type="EMBL" id="FWWR01000009">
    <property type="protein sequence ID" value="SMB87859.1"/>
    <property type="molecule type" value="Genomic_DNA"/>
</dbReference>
<accession>A0A1W1V3D0</accession>
<protein>
    <submittedName>
        <fullName evidence="2">Protein N-acetyltransferase, RimJ/RimL family</fullName>
    </submittedName>
</protein>
<dbReference type="GO" id="GO:0016747">
    <property type="term" value="F:acyltransferase activity, transferring groups other than amino-acyl groups"/>
    <property type="evidence" value="ECO:0007669"/>
    <property type="project" value="InterPro"/>
</dbReference>
<sequence length="200" mass="24165">MIKSEHLVFKEMQLEDVKQFKNWGRHSSKMYDDYNFTEQTDEDIKNWYNWKVGVTRSTYYTIFLKDIAIGYISFKNKKPVLKTAEIGIVFDPNYIDRGFGYETLMKMLSVYFIDLEYNKIYLDVAQYNKRAYHLYKKLGFEKYSSMIMKYPNGRIEKESKDYLENKDAFVNFLGIAFFKADRLSLTKERFEELWDLNLKK</sequence>
<dbReference type="SUPFAM" id="SSF55729">
    <property type="entry name" value="Acyl-CoA N-acyltransferases (Nat)"/>
    <property type="match status" value="1"/>
</dbReference>
<evidence type="ECO:0000259" key="1">
    <source>
        <dbReference type="PROSITE" id="PS51186"/>
    </source>
</evidence>